<feature type="transmembrane region" description="Helical" evidence="6">
    <location>
        <begin position="212"/>
        <end position="236"/>
    </location>
</feature>
<keyword evidence="2" id="KW-1003">Cell membrane</keyword>
<evidence type="ECO:0000256" key="6">
    <source>
        <dbReference type="SAM" id="Phobius"/>
    </source>
</evidence>
<evidence type="ECO:0000313" key="8">
    <source>
        <dbReference type="EMBL" id="MBP2415401.1"/>
    </source>
</evidence>
<evidence type="ECO:0000256" key="4">
    <source>
        <dbReference type="ARBA" id="ARBA00022989"/>
    </source>
</evidence>
<feature type="transmembrane region" description="Helical" evidence="6">
    <location>
        <begin position="278"/>
        <end position="297"/>
    </location>
</feature>
<feature type="transmembrane region" description="Helical" evidence="6">
    <location>
        <begin position="54"/>
        <end position="75"/>
    </location>
</feature>
<evidence type="ECO:0000259" key="7">
    <source>
        <dbReference type="PROSITE" id="PS50850"/>
    </source>
</evidence>
<feature type="transmembrane region" description="Helical" evidence="6">
    <location>
        <begin position="82"/>
        <end position="105"/>
    </location>
</feature>
<dbReference type="PROSITE" id="PS50850">
    <property type="entry name" value="MFS"/>
    <property type="match status" value="1"/>
</dbReference>
<feature type="transmembrane region" description="Helical" evidence="6">
    <location>
        <begin position="111"/>
        <end position="128"/>
    </location>
</feature>
<protein>
    <submittedName>
        <fullName evidence="8">MFS family arabinose efflux permease</fullName>
    </submittedName>
</protein>
<evidence type="ECO:0000256" key="2">
    <source>
        <dbReference type="ARBA" id="ARBA00022475"/>
    </source>
</evidence>
<dbReference type="Proteomes" id="UP000758168">
    <property type="component" value="Unassembled WGS sequence"/>
</dbReference>
<dbReference type="Gene3D" id="1.20.1250.20">
    <property type="entry name" value="MFS general substrate transporter like domains"/>
    <property type="match status" value="1"/>
</dbReference>
<feature type="transmembrane region" description="Helical" evidence="6">
    <location>
        <begin position="371"/>
        <end position="389"/>
    </location>
</feature>
<keyword evidence="9" id="KW-1185">Reference proteome</keyword>
<feature type="transmembrane region" description="Helical" evidence="6">
    <location>
        <begin position="17"/>
        <end position="42"/>
    </location>
</feature>
<evidence type="ECO:0000256" key="3">
    <source>
        <dbReference type="ARBA" id="ARBA00022692"/>
    </source>
</evidence>
<dbReference type="PANTHER" id="PTHR43124">
    <property type="entry name" value="PURINE EFFLUX PUMP PBUE"/>
    <property type="match status" value="1"/>
</dbReference>
<reference evidence="8 9" key="1">
    <citation type="submission" date="2021-03" db="EMBL/GenBank/DDBJ databases">
        <title>Sequencing the genomes of 1000 actinobacteria strains.</title>
        <authorList>
            <person name="Klenk H.-P."/>
        </authorList>
    </citation>
    <scope>NUCLEOTIDE SEQUENCE [LARGE SCALE GENOMIC DNA]</scope>
    <source>
        <strain evidence="8 9">DSM 12936</strain>
    </source>
</reference>
<dbReference type="InterPro" id="IPR011701">
    <property type="entry name" value="MFS"/>
</dbReference>
<organism evidence="8 9">
    <name type="scientific">Microlunatus capsulatus</name>
    <dbReference type="NCBI Taxonomy" id="99117"/>
    <lineage>
        <taxon>Bacteria</taxon>
        <taxon>Bacillati</taxon>
        <taxon>Actinomycetota</taxon>
        <taxon>Actinomycetes</taxon>
        <taxon>Propionibacteriales</taxon>
        <taxon>Propionibacteriaceae</taxon>
        <taxon>Microlunatus</taxon>
    </lineage>
</organism>
<feature type="transmembrane region" description="Helical" evidence="6">
    <location>
        <begin position="248"/>
        <end position="266"/>
    </location>
</feature>
<dbReference type="CDD" id="cd17324">
    <property type="entry name" value="MFS_NepI_like"/>
    <property type="match status" value="1"/>
</dbReference>
<feature type="transmembrane region" description="Helical" evidence="6">
    <location>
        <begin position="343"/>
        <end position="365"/>
    </location>
</feature>
<feature type="transmembrane region" description="Helical" evidence="6">
    <location>
        <begin position="140"/>
        <end position="164"/>
    </location>
</feature>
<sequence>MTTVEPSYPGRLVGVRLGLLAAALFVVGTNAFVIAGVLPQIALGLGTTDARVGYTITLYAVVVAVGSPVLSILLAHRDRGRLMALALGVIAVGTATTAVASSLLVFELGRVLAAVGGAVLVPAATAAAPSLLPPEQRGRALAVAGLGFTLAIAVGSPAGTALAGSGSWRLPLGVLAGVGAALAVALLLVVRDVPRGPVAGVAARLRVLRSRAVVLTLGSALLLTASFNVVYIFSAAATAQATGGSSRLLAVLLLAFGAGGVLGTALAGRLTDRLGSRLMVAVALGAQVVALALVPLLQGSYPALALDFVVWGAVAFAAVIPVQHRLVSIDPATAGIALSWYSTAMYVGIALAPLLGGAALGGVGGLPGADLVPLVGAALGLATLALFLVGHTGRRPPLAAA</sequence>
<accession>A0ABS4Z331</accession>
<dbReference type="PANTHER" id="PTHR43124:SF10">
    <property type="entry name" value="PURINE EFFLUX PUMP PBUE"/>
    <property type="match status" value="1"/>
</dbReference>
<keyword evidence="5 6" id="KW-0472">Membrane</keyword>
<gene>
    <name evidence="8" type="ORF">JOF54_000323</name>
</gene>
<evidence type="ECO:0000256" key="5">
    <source>
        <dbReference type="ARBA" id="ARBA00023136"/>
    </source>
</evidence>
<proteinExistence type="predicted"/>
<feature type="transmembrane region" description="Helical" evidence="6">
    <location>
        <begin position="303"/>
        <end position="322"/>
    </location>
</feature>
<dbReference type="SUPFAM" id="SSF103473">
    <property type="entry name" value="MFS general substrate transporter"/>
    <property type="match status" value="1"/>
</dbReference>
<dbReference type="InterPro" id="IPR036259">
    <property type="entry name" value="MFS_trans_sf"/>
</dbReference>
<evidence type="ECO:0000256" key="1">
    <source>
        <dbReference type="ARBA" id="ARBA00004651"/>
    </source>
</evidence>
<keyword evidence="3 6" id="KW-0812">Transmembrane</keyword>
<evidence type="ECO:0000313" key="9">
    <source>
        <dbReference type="Proteomes" id="UP000758168"/>
    </source>
</evidence>
<feature type="transmembrane region" description="Helical" evidence="6">
    <location>
        <begin position="170"/>
        <end position="191"/>
    </location>
</feature>
<keyword evidence="4 6" id="KW-1133">Transmembrane helix</keyword>
<dbReference type="Pfam" id="PF07690">
    <property type="entry name" value="MFS_1"/>
    <property type="match status" value="1"/>
</dbReference>
<comment type="subcellular location">
    <subcellularLocation>
        <location evidence="1">Cell membrane</location>
        <topology evidence="1">Multi-pass membrane protein</topology>
    </subcellularLocation>
</comment>
<feature type="domain" description="Major facilitator superfamily (MFS) profile" evidence="7">
    <location>
        <begin position="16"/>
        <end position="394"/>
    </location>
</feature>
<dbReference type="EMBL" id="JAGIOB010000001">
    <property type="protein sequence ID" value="MBP2415401.1"/>
    <property type="molecule type" value="Genomic_DNA"/>
</dbReference>
<name>A0ABS4Z331_9ACTN</name>
<dbReference type="InterPro" id="IPR020846">
    <property type="entry name" value="MFS_dom"/>
</dbReference>
<dbReference type="RefSeq" id="WP_210052396.1">
    <property type="nucleotide sequence ID" value="NZ_JAGIOB010000001.1"/>
</dbReference>
<dbReference type="InterPro" id="IPR050189">
    <property type="entry name" value="MFS_Efflux_Transporters"/>
</dbReference>
<comment type="caution">
    <text evidence="8">The sequence shown here is derived from an EMBL/GenBank/DDBJ whole genome shotgun (WGS) entry which is preliminary data.</text>
</comment>